<evidence type="ECO:0000313" key="9">
    <source>
        <dbReference type="EMBL" id="GLD45597.1"/>
    </source>
</evidence>
<reference evidence="9" key="1">
    <citation type="submission" date="2022-08" db="EMBL/GenBank/DDBJ databases">
        <title>Genome sequencing of akame (Lates japonicus).</title>
        <authorList>
            <person name="Hashiguchi Y."/>
            <person name="Takahashi H."/>
        </authorList>
    </citation>
    <scope>NUCLEOTIDE SEQUENCE</scope>
    <source>
        <strain evidence="9">Kochi</strain>
    </source>
</reference>
<protein>
    <recommendedName>
        <fullName evidence="6">Large ribosomal subunit protein mL49</fullName>
    </recommendedName>
    <alternativeName>
        <fullName evidence="7">39S ribosomal protein L49, mitochondrial</fullName>
    </alternativeName>
</protein>
<comment type="subcellular location">
    <subcellularLocation>
        <location evidence="1">Mitochondrion</location>
    </subcellularLocation>
</comment>
<dbReference type="GO" id="GO:0006412">
    <property type="term" value="P:translation"/>
    <property type="evidence" value="ECO:0007669"/>
    <property type="project" value="InterPro"/>
</dbReference>
<evidence type="ECO:0000256" key="3">
    <source>
        <dbReference type="ARBA" id="ARBA00022980"/>
    </source>
</evidence>
<keyword evidence="3 9" id="KW-0689">Ribosomal protein</keyword>
<keyword evidence="10" id="KW-1185">Reference proteome</keyword>
<dbReference type="FunFam" id="3.30.780.10:FF:000009">
    <property type="entry name" value="39S ribosomal protein L49, mitochondrial"/>
    <property type="match status" value="1"/>
</dbReference>
<dbReference type="Pfam" id="PF05046">
    <property type="entry name" value="Img2"/>
    <property type="match status" value="1"/>
</dbReference>
<dbReference type="PANTHER" id="PTHR13477:SF0">
    <property type="entry name" value="LARGE RIBOSOMAL SUBUNIT PROTEIN ML49"/>
    <property type="match status" value="1"/>
</dbReference>
<evidence type="ECO:0000256" key="7">
    <source>
        <dbReference type="ARBA" id="ARBA00035545"/>
    </source>
</evidence>
<accession>A0AAD3M133</accession>
<dbReference type="GO" id="GO:0005762">
    <property type="term" value="C:mitochondrial large ribosomal subunit"/>
    <property type="evidence" value="ECO:0007669"/>
    <property type="project" value="TreeGrafter"/>
</dbReference>
<gene>
    <name evidence="9" type="ORF">AKAME5_000008900</name>
</gene>
<organism evidence="9 10">
    <name type="scientific">Lates japonicus</name>
    <name type="common">Japanese lates</name>
    <dbReference type="NCBI Taxonomy" id="270547"/>
    <lineage>
        <taxon>Eukaryota</taxon>
        <taxon>Metazoa</taxon>
        <taxon>Chordata</taxon>
        <taxon>Craniata</taxon>
        <taxon>Vertebrata</taxon>
        <taxon>Euteleostomi</taxon>
        <taxon>Actinopterygii</taxon>
        <taxon>Neopterygii</taxon>
        <taxon>Teleostei</taxon>
        <taxon>Neoteleostei</taxon>
        <taxon>Acanthomorphata</taxon>
        <taxon>Carangaria</taxon>
        <taxon>Carangaria incertae sedis</taxon>
        <taxon>Centropomidae</taxon>
        <taxon>Lates</taxon>
    </lineage>
</organism>
<proteinExistence type="inferred from homology"/>
<keyword evidence="4" id="KW-0496">Mitochondrion</keyword>
<dbReference type="AlphaFoldDB" id="A0AAD3M133"/>
<keyword evidence="5" id="KW-0687">Ribonucleoprotein</keyword>
<evidence type="ECO:0000313" key="10">
    <source>
        <dbReference type="Proteomes" id="UP001279410"/>
    </source>
</evidence>
<dbReference type="Proteomes" id="UP001279410">
    <property type="component" value="Unassembled WGS sequence"/>
</dbReference>
<dbReference type="PANTHER" id="PTHR13477">
    <property type="entry name" value="MITOCHONDRIAL 39S RIBOSOMAL PROTEIN L49"/>
    <property type="match status" value="1"/>
</dbReference>
<sequence>MAACFTLRSTVLRRALRGALSLHGRTPGPPAATVGLRLVCNAAAEEKKSVILESTEEYKFVERLIPPSRVPTPPKHTGPTPSGWTPPADSPPPLPYMIRRSRMHNIPVYTDLTHGSRRTTLVRKVEGDIWALEKDVKQHLKEVTGKELPTQVNEVTMTLTVKGHFDKELKEWLASKGF</sequence>
<evidence type="ECO:0000256" key="6">
    <source>
        <dbReference type="ARBA" id="ARBA00035191"/>
    </source>
</evidence>
<dbReference type="InterPro" id="IPR007740">
    <property type="entry name" value="Ribosomal_mL49"/>
</dbReference>
<comment type="caution">
    <text evidence="9">The sequence shown here is derived from an EMBL/GenBank/DDBJ whole genome shotgun (WGS) entry which is preliminary data.</text>
</comment>
<evidence type="ECO:0000256" key="2">
    <source>
        <dbReference type="ARBA" id="ARBA00005677"/>
    </source>
</evidence>
<evidence type="ECO:0000256" key="1">
    <source>
        <dbReference type="ARBA" id="ARBA00004173"/>
    </source>
</evidence>
<dbReference type="EMBL" id="BRZM01000001">
    <property type="protein sequence ID" value="GLD45597.1"/>
    <property type="molecule type" value="Genomic_DNA"/>
</dbReference>
<feature type="region of interest" description="Disordered" evidence="8">
    <location>
        <begin position="66"/>
        <end position="92"/>
    </location>
</feature>
<evidence type="ECO:0000256" key="5">
    <source>
        <dbReference type="ARBA" id="ARBA00023274"/>
    </source>
</evidence>
<name>A0AAD3M133_LATJO</name>
<evidence type="ECO:0000256" key="8">
    <source>
        <dbReference type="SAM" id="MobiDB-lite"/>
    </source>
</evidence>
<dbReference type="GO" id="GO:0003735">
    <property type="term" value="F:structural constituent of ribosome"/>
    <property type="evidence" value="ECO:0007669"/>
    <property type="project" value="InterPro"/>
</dbReference>
<dbReference type="Gene3D" id="3.30.780.10">
    <property type="entry name" value="SUI1-like domain"/>
    <property type="match status" value="1"/>
</dbReference>
<evidence type="ECO:0000256" key="4">
    <source>
        <dbReference type="ARBA" id="ARBA00023128"/>
    </source>
</evidence>
<comment type="similarity">
    <text evidence="2">Belongs to the mitochondrion-specific ribosomal protein mL49 family.</text>
</comment>